<sequence length="231" mass="26478">MSTDFPGFPKAGFEFLDDLKENNTRDWFAENKARYRETLQDHLLDFIQAMVEPLAEITPHFVADARRNGGSMFRIHRDVRFSKDKRPYKEHAACHFRHSLGRDAHAPGFYVHLATDEVLYGGGIWMPPSDALYMIRRAIADRPKEWEKVLSDQAIRDIFGEIGGDGLKRPPKGFSADEPHIKDLKRKTFFLMHRTTPKAAQSPAFLNEVVEGFKTAAPLMRFLCKAVDVPF</sequence>
<dbReference type="AlphaFoldDB" id="A0A0H2MVM3"/>
<dbReference type="PATRIC" id="fig|1489064.4.peg.3248"/>
<evidence type="ECO:0000313" key="2">
    <source>
        <dbReference type="Proteomes" id="UP000035444"/>
    </source>
</evidence>
<dbReference type="PANTHER" id="PTHR36452:SF1">
    <property type="entry name" value="DUF2461 DOMAIN-CONTAINING PROTEIN"/>
    <property type="match status" value="1"/>
</dbReference>
<dbReference type="Pfam" id="PF09365">
    <property type="entry name" value="DUF2461"/>
    <property type="match status" value="1"/>
</dbReference>
<evidence type="ECO:0008006" key="3">
    <source>
        <dbReference type="Google" id="ProtNLM"/>
    </source>
</evidence>
<protein>
    <recommendedName>
        <fullName evidence="3">TIGR02453 family protein</fullName>
    </recommendedName>
</protein>
<comment type="caution">
    <text evidence="1">The sequence shown here is derived from an EMBL/GenBank/DDBJ whole genome shotgun (WGS) entry which is preliminary data.</text>
</comment>
<dbReference type="InterPro" id="IPR012808">
    <property type="entry name" value="CHP02453"/>
</dbReference>
<dbReference type="PANTHER" id="PTHR36452">
    <property type="entry name" value="CHROMOSOME 12, WHOLE GENOME SHOTGUN SEQUENCE"/>
    <property type="match status" value="1"/>
</dbReference>
<gene>
    <name evidence="1" type="ORF">WH96_09790</name>
</gene>
<dbReference type="InterPro" id="IPR015996">
    <property type="entry name" value="UCP028451"/>
</dbReference>
<dbReference type="EMBL" id="LAQL01000006">
    <property type="protein sequence ID" value="KLN60765.1"/>
    <property type="molecule type" value="Genomic_DNA"/>
</dbReference>
<dbReference type="STRING" id="1489064.WH96_09790"/>
<dbReference type="RefSeq" id="WP_047763979.1">
    <property type="nucleotide sequence ID" value="NZ_LAQL01000006.1"/>
</dbReference>
<dbReference type="OrthoDB" id="9794241at2"/>
<dbReference type="NCBIfam" id="TIGR02453">
    <property type="entry name" value="TIGR02453 family protein"/>
    <property type="match status" value="1"/>
</dbReference>
<dbReference type="PIRSF" id="PIRSF028451">
    <property type="entry name" value="UCP028451"/>
    <property type="match status" value="1"/>
</dbReference>
<reference evidence="1 2" key="1">
    <citation type="submission" date="2015-03" db="EMBL/GenBank/DDBJ databases">
        <title>Genome Sequence of Kiloniella spongiae MEBiC09566, isolated from a marine sponge.</title>
        <authorList>
            <person name="Shao Z."/>
            <person name="Wang L."/>
            <person name="Li X."/>
        </authorList>
    </citation>
    <scope>NUCLEOTIDE SEQUENCE [LARGE SCALE GENOMIC DNA]</scope>
    <source>
        <strain evidence="1 2">MEBiC09566</strain>
    </source>
</reference>
<dbReference type="Proteomes" id="UP000035444">
    <property type="component" value="Unassembled WGS sequence"/>
</dbReference>
<keyword evidence="2" id="KW-1185">Reference proteome</keyword>
<proteinExistence type="predicted"/>
<name>A0A0H2MVM3_9PROT</name>
<accession>A0A0H2MVM3</accession>
<evidence type="ECO:0000313" key="1">
    <source>
        <dbReference type="EMBL" id="KLN60765.1"/>
    </source>
</evidence>
<organism evidence="1 2">
    <name type="scientific">Kiloniella spongiae</name>
    <dbReference type="NCBI Taxonomy" id="1489064"/>
    <lineage>
        <taxon>Bacteria</taxon>
        <taxon>Pseudomonadati</taxon>
        <taxon>Pseudomonadota</taxon>
        <taxon>Alphaproteobacteria</taxon>
        <taxon>Rhodospirillales</taxon>
        <taxon>Kiloniellaceae</taxon>
        <taxon>Kiloniella</taxon>
    </lineage>
</organism>